<dbReference type="AlphaFoldDB" id="A0A4C1SYK0"/>
<dbReference type="EMBL" id="BGZK01000021">
    <property type="protein sequence ID" value="GBP06258.1"/>
    <property type="molecule type" value="Genomic_DNA"/>
</dbReference>
<sequence length="126" mass="13902">MQRTKLCRSELPANDALHRFNAPRPFLLIPGVPILCYCDAFLTNFTAAEFRALYCTLKNICRCHRICETAVVNGPPTHIGSTRRTVYGPSSSFLNGKNAGRSAASDKHPAEEHVYCPLCVEVGTCM</sequence>
<name>A0A4C1SYK0_EUMVA</name>
<reference evidence="1 2" key="1">
    <citation type="journal article" date="2019" name="Commun. Biol.">
        <title>The bagworm genome reveals a unique fibroin gene that provides high tensile strength.</title>
        <authorList>
            <person name="Kono N."/>
            <person name="Nakamura H."/>
            <person name="Ohtoshi R."/>
            <person name="Tomita M."/>
            <person name="Numata K."/>
            <person name="Arakawa K."/>
        </authorList>
    </citation>
    <scope>NUCLEOTIDE SEQUENCE [LARGE SCALE GENOMIC DNA]</scope>
</reference>
<evidence type="ECO:0000313" key="2">
    <source>
        <dbReference type="Proteomes" id="UP000299102"/>
    </source>
</evidence>
<comment type="caution">
    <text evidence="1">The sequence shown here is derived from an EMBL/GenBank/DDBJ whole genome shotgun (WGS) entry which is preliminary data.</text>
</comment>
<gene>
    <name evidence="1" type="ORF">EVAR_3599_1</name>
</gene>
<protein>
    <submittedName>
        <fullName evidence="1">Uncharacterized protein</fullName>
    </submittedName>
</protein>
<evidence type="ECO:0000313" key="1">
    <source>
        <dbReference type="EMBL" id="GBP06258.1"/>
    </source>
</evidence>
<proteinExistence type="predicted"/>
<dbReference type="Proteomes" id="UP000299102">
    <property type="component" value="Unassembled WGS sequence"/>
</dbReference>
<organism evidence="1 2">
    <name type="scientific">Eumeta variegata</name>
    <name type="common">Bagworm moth</name>
    <name type="synonym">Eumeta japonica</name>
    <dbReference type="NCBI Taxonomy" id="151549"/>
    <lineage>
        <taxon>Eukaryota</taxon>
        <taxon>Metazoa</taxon>
        <taxon>Ecdysozoa</taxon>
        <taxon>Arthropoda</taxon>
        <taxon>Hexapoda</taxon>
        <taxon>Insecta</taxon>
        <taxon>Pterygota</taxon>
        <taxon>Neoptera</taxon>
        <taxon>Endopterygota</taxon>
        <taxon>Lepidoptera</taxon>
        <taxon>Glossata</taxon>
        <taxon>Ditrysia</taxon>
        <taxon>Tineoidea</taxon>
        <taxon>Psychidae</taxon>
        <taxon>Oiketicinae</taxon>
        <taxon>Eumeta</taxon>
    </lineage>
</organism>
<keyword evidence="2" id="KW-1185">Reference proteome</keyword>
<accession>A0A4C1SYK0</accession>